<organism evidence="2 3">
    <name type="scientific">Geotrichum candidum</name>
    <name type="common">Oospora lactis</name>
    <name type="synonym">Dipodascus geotrichum</name>
    <dbReference type="NCBI Taxonomy" id="1173061"/>
    <lineage>
        <taxon>Eukaryota</taxon>
        <taxon>Fungi</taxon>
        <taxon>Dikarya</taxon>
        <taxon>Ascomycota</taxon>
        <taxon>Saccharomycotina</taxon>
        <taxon>Dipodascomycetes</taxon>
        <taxon>Dipodascales</taxon>
        <taxon>Dipodascaceae</taxon>
        <taxon>Geotrichum</taxon>
    </lineage>
</organism>
<gene>
    <name evidence="2" type="ORF">BN980_GECA09s02628g</name>
</gene>
<proteinExistence type="predicted"/>
<dbReference type="OrthoDB" id="10666485at2759"/>
<feature type="compositionally biased region" description="Low complexity" evidence="1">
    <location>
        <begin position="32"/>
        <end position="66"/>
    </location>
</feature>
<keyword evidence="3" id="KW-1185">Reference proteome</keyword>
<dbReference type="AlphaFoldDB" id="A0A0J9XCF6"/>
<dbReference type="EMBL" id="CCBN010000009">
    <property type="protein sequence ID" value="CDO55005.1"/>
    <property type="molecule type" value="Genomic_DNA"/>
</dbReference>
<comment type="caution">
    <text evidence="2">The sequence shown here is derived from an EMBL/GenBank/DDBJ whole genome shotgun (WGS) entry which is preliminary data.</text>
</comment>
<accession>A0A0J9XCF6</accession>
<reference evidence="2" key="1">
    <citation type="submission" date="2014-03" db="EMBL/GenBank/DDBJ databases">
        <authorList>
            <person name="Casaregola S."/>
        </authorList>
    </citation>
    <scope>NUCLEOTIDE SEQUENCE [LARGE SCALE GENOMIC DNA]</scope>
    <source>
        <strain evidence="2">CLIB 918</strain>
    </source>
</reference>
<evidence type="ECO:0000313" key="2">
    <source>
        <dbReference type="EMBL" id="CDO55005.1"/>
    </source>
</evidence>
<feature type="region of interest" description="Disordered" evidence="1">
    <location>
        <begin position="115"/>
        <end position="137"/>
    </location>
</feature>
<feature type="region of interest" description="Disordered" evidence="1">
    <location>
        <begin position="1"/>
        <end position="99"/>
    </location>
</feature>
<evidence type="ECO:0000313" key="3">
    <source>
        <dbReference type="Proteomes" id="UP000242525"/>
    </source>
</evidence>
<evidence type="ECO:0000256" key="1">
    <source>
        <dbReference type="SAM" id="MobiDB-lite"/>
    </source>
</evidence>
<feature type="compositionally biased region" description="Low complexity" evidence="1">
    <location>
        <begin position="74"/>
        <end position="85"/>
    </location>
</feature>
<protein>
    <submittedName>
        <fullName evidence="2">Uncharacterized protein</fullName>
    </submittedName>
</protein>
<sequence length="272" mass="28070">MDLLASYDSSSESEPDLAQVPLIPPRPDVICSGNNSSSSNELPSTSSAFDSRSTVSSSSTTVSSVSALPGQGFDSSSCTSLTDDSPFPQPVPRFATQVPPPQVDCAAAAKITTAASPPNPVTAMPGLEGSPGPDLTPAEQRAQLLRLASAATAPSPQPEIPPLPAAPDGGLLVAQFLALKSPLSSLSPAPPVHFNVKFAANMQLHDPKFIERQAAFMGVGITADGEDGNGDTDGYISKFVQRGDRDATWAAMRQQRAAPRTRVEFTSAAGGP</sequence>
<name>A0A0J9XCF6_GEOCN</name>
<dbReference type="Proteomes" id="UP000242525">
    <property type="component" value="Unassembled WGS sequence"/>
</dbReference>